<dbReference type="EMBL" id="NJET01000087">
    <property type="protein sequence ID" value="PHH61915.1"/>
    <property type="molecule type" value="Genomic_DNA"/>
</dbReference>
<dbReference type="AlphaFoldDB" id="A0A2C5XXD9"/>
<protein>
    <submittedName>
        <fullName evidence="5">Uncharacterized protein</fullName>
    </submittedName>
</protein>
<keyword evidence="6" id="KW-1185">Reference proteome</keyword>
<dbReference type="InterPro" id="IPR036770">
    <property type="entry name" value="Ankyrin_rpt-contain_sf"/>
</dbReference>
<dbReference type="Gene3D" id="1.25.40.20">
    <property type="entry name" value="Ankyrin repeat-containing domain"/>
    <property type="match status" value="4"/>
</dbReference>
<keyword evidence="1" id="KW-0677">Repeat</keyword>
<feature type="repeat" description="ANK" evidence="3">
    <location>
        <begin position="665"/>
        <end position="697"/>
    </location>
</feature>
<gene>
    <name evidence="5" type="ORF">CDD81_7720</name>
</gene>
<dbReference type="InterPro" id="IPR002110">
    <property type="entry name" value="Ankyrin_rpt"/>
</dbReference>
<reference evidence="5 6" key="1">
    <citation type="submission" date="2017-06" db="EMBL/GenBank/DDBJ databases">
        <title>Ant-infecting Ophiocordyceps genomes reveal a high diversity of potential behavioral manipulation genes and a possible major role for enterotoxins.</title>
        <authorList>
            <person name="De Bekker C."/>
            <person name="Evans H.C."/>
            <person name="Brachmann A."/>
            <person name="Hughes D.P."/>
        </authorList>
    </citation>
    <scope>NUCLEOTIDE SEQUENCE [LARGE SCALE GENOMIC DNA]</scope>
    <source>
        <strain evidence="5 6">Map64</strain>
    </source>
</reference>
<feature type="repeat" description="ANK" evidence="3">
    <location>
        <begin position="767"/>
        <end position="799"/>
    </location>
</feature>
<dbReference type="PANTHER" id="PTHR24198:SF165">
    <property type="entry name" value="ANKYRIN REPEAT-CONTAINING PROTEIN-RELATED"/>
    <property type="match status" value="1"/>
</dbReference>
<keyword evidence="4" id="KW-0732">Signal</keyword>
<dbReference type="PANTHER" id="PTHR24198">
    <property type="entry name" value="ANKYRIN REPEAT AND PROTEIN KINASE DOMAIN-CONTAINING PROTEIN"/>
    <property type="match status" value="1"/>
</dbReference>
<dbReference type="OrthoDB" id="4927741at2759"/>
<organism evidence="5 6">
    <name type="scientific">Ophiocordyceps australis</name>
    <dbReference type="NCBI Taxonomy" id="1399860"/>
    <lineage>
        <taxon>Eukaryota</taxon>
        <taxon>Fungi</taxon>
        <taxon>Dikarya</taxon>
        <taxon>Ascomycota</taxon>
        <taxon>Pezizomycotina</taxon>
        <taxon>Sordariomycetes</taxon>
        <taxon>Hypocreomycetidae</taxon>
        <taxon>Hypocreales</taxon>
        <taxon>Ophiocordycipitaceae</taxon>
        <taxon>Ophiocordyceps</taxon>
    </lineage>
</organism>
<evidence type="ECO:0000256" key="3">
    <source>
        <dbReference type="PROSITE-ProRule" id="PRU00023"/>
    </source>
</evidence>
<dbReference type="PROSITE" id="PS50297">
    <property type="entry name" value="ANK_REP_REGION"/>
    <property type="match status" value="3"/>
</dbReference>
<dbReference type="SUPFAM" id="SSF48403">
    <property type="entry name" value="Ankyrin repeat"/>
    <property type="match status" value="2"/>
</dbReference>
<dbReference type="SMART" id="SM00248">
    <property type="entry name" value="ANK"/>
    <property type="match status" value="18"/>
</dbReference>
<evidence type="ECO:0000313" key="6">
    <source>
        <dbReference type="Proteomes" id="UP000226192"/>
    </source>
</evidence>
<dbReference type="Proteomes" id="UP000226192">
    <property type="component" value="Unassembled WGS sequence"/>
</dbReference>
<evidence type="ECO:0000313" key="5">
    <source>
        <dbReference type="EMBL" id="PHH61915.1"/>
    </source>
</evidence>
<dbReference type="STRING" id="1399860.A0A2C5XXD9"/>
<sequence>MKPQFLVAALWVTVQSQGASVDIKHSELGEYFIKKQIKELESNLQLDMENLPASVTEIIEPTCAKHWIYCHKGVNFTQKLTLLPGKQIDGDKVNHQGLNVSLILKRQVLRRTRNTMFHPVTISRTQQYATIESTTEGWNFGAQLSGSFMQALGEGILGTGGLSISASHSRFTSTGTQVSVADSSTFNCPSNFVCWSESWVPYVKISGPCKGQAWIDCGGEQETCSTVFLKSACSQFHHWKAKVCPGPSTCEIMTPVMEGDRPWVTEVYFEDPIMELHPKPIISGYQSGYYLLSSADYRYDPLRTNGKYWTPREDWHDNRAWPTLDEEIAKFNHSVPKIVTFADECYWLDTLENYCPWNGRPAHYYFTKGVPYTKPTAPDPSTQDIVDFLQLENGMTDTQVMAQYLKLFNREHGLPLDQPDFNARNQWQQTPLIWGVIQGHEIMVQLLLGNPKVELFVKDFSSRTALSWAAGGGYLVLVKHMLAIDGSDLNFADDKGRTALWWAVHNRHETVMQQLLSRPDMDVAIQDDSGHTALWWAVHGGKARYVEAFVAVSNKVPSEPRDYWSKPLVTAAERGFVDIVRLIIKQHNVQVNYKDDMRQTPLSAAAKNGHNKVVNVLLKHEFIDANTLDYHRHAPLHYSVKRDNVEMTRWLLALDSIDVNIRDYEDSTALLSASKNGNLDLVNLLLDKNADPNLQNNHNLVPIAAAAGKGHFSVVKKLAHLKNINLNHRVQSEQSTTMLLFAVKNNNLDLLRILIKNNADANVHDDYLTTPLMLAAQTNNTNAFKLLLNKTSDINSRNYQGRTVLSFLAENGNHELIQFVTNERNPDPNIHDQDYKTPVAWAAEKKHFEALRLILDMDAILVNTQDRAGRTPLSYLAENGWHDMIKLLISRFPSANLQDKGGKTPLMWAIEKNHLEAARLILDIHFINVNLKDRRNWTALAYAAKVGNPDIVSLVLAKDPDPNIQDEDQRTALQWAAERGHFEALKLIARSPRTALNHRDISDRSALAYAVLTGNTAMVKLLLDTGLVDPVYRGGSPDFSGPLPLAQLHDHSHIAEMLLNATNKNGTKWFEPGS</sequence>
<evidence type="ECO:0000256" key="2">
    <source>
        <dbReference type="ARBA" id="ARBA00023043"/>
    </source>
</evidence>
<evidence type="ECO:0000256" key="1">
    <source>
        <dbReference type="ARBA" id="ARBA00022737"/>
    </source>
</evidence>
<keyword evidence="2 3" id="KW-0040">ANK repeat</keyword>
<dbReference type="PROSITE" id="PS50088">
    <property type="entry name" value="ANK_REPEAT"/>
    <property type="match status" value="5"/>
</dbReference>
<feature type="repeat" description="ANK" evidence="3">
    <location>
        <begin position="734"/>
        <end position="766"/>
    </location>
</feature>
<feature type="repeat" description="ANK" evidence="3">
    <location>
        <begin position="868"/>
        <end position="900"/>
    </location>
</feature>
<accession>A0A2C5XXD9</accession>
<dbReference type="Pfam" id="PF12796">
    <property type="entry name" value="Ank_2"/>
    <property type="match status" value="6"/>
</dbReference>
<name>A0A2C5XXD9_9HYPO</name>
<feature type="repeat" description="ANK" evidence="3">
    <location>
        <begin position="935"/>
        <end position="967"/>
    </location>
</feature>
<proteinExistence type="predicted"/>
<evidence type="ECO:0000256" key="4">
    <source>
        <dbReference type="SAM" id="SignalP"/>
    </source>
</evidence>
<comment type="caution">
    <text evidence="5">The sequence shown here is derived from an EMBL/GenBank/DDBJ whole genome shotgun (WGS) entry which is preliminary data.</text>
</comment>
<feature type="chain" id="PRO_5012948317" evidence="4">
    <location>
        <begin position="19"/>
        <end position="1074"/>
    </location>
</feature>
<feature type="signal peptide" evidence="4">
    <location>
        <begin position="1"/>
        <end position="18"/>
    </location>
</feature>